<dbReference type="OrthoDB" id="5372859at2759"/>
<name>A0A6A5VP69_9PLEO</name>
<feature type="region of interest" description="Disordered" evidence="1">
    <location>
        <begin position="242"/>
        <end position="262"/>
    </location>
</feature>
<keyword evidence="3" id="KW-1185">Reference proteome</keyword>
<sequence>MVTPSSSKLIDGSFPAELLLEVIENIPFGDGSDIFTLSRVHPRIADILRSYEQSLTGSFARKELRHAAVDFPTKLQGFKWLRTCVKQYDVIDDVMATLVDDHNVFPVRKHNMALINTGLLLLYHLQSFGPHTAKLTLLKSLPKDPLTTMYLAVHYATLTARYHGEGLIHQRTYGQLMDANTLSFRSDIEFCFAEASLQLGPDFVHSTLLADSSTYYPSERILLNFYHDHAIHDWVLESDPGGSTGFQPPITQGPKKQGAIEEDAAAKDHSLAWLDLEGKETLMKGGDVVS</sequence>
<proteinExistence type="predicted"/>
<evidence type="ECO:0000313" key="3">
    <source>
        <dbReference type="Proteomes" id="UP000800036"/>
    </source>
</evidence>
<accession>A0A6A5VP69</accession>
<evidence type="ECO:0000313" key="2">
    <source>
        <dbReference type="EMBL" id="KAF1975087.1"/>
    </source>
</evidence>
<evidence type="ECO:0000256" key="1">
    <source>
        <dbReference type="SAM" id="MobiDB-lite"/>
    </source>
</evidence>
<dbReference type="EMBL" id="ML976672">
    <property type="protein sequence ID" value="KAF1975087.1"/>
    <property type="molecule type" value="Genomic_DNA"/>
</dbReference>
<dbReference type="AlphaFoldDB" id="A0A6A5VP69"/>
<protein>
    <recommendedName>
        <fullName evidence="4">F-box domain-containing protein</fullName>
    </recommendedName>
</protein>
<gene>
    <name evidence="2" type="ORF">BU23DRAFT_579452</name>
</gene>
<dbReference type="Proteomes" id="UP000800036">
    <property type="component" value="Unassembled WGS sequence"/>
</dbReference>
<evidence type="ECO:0008006" key="4">
    <source>
        <dbReference type="Google" id="ProtNLM"/>
    </source>
</evidence>
<organism evidence="2 3">
    <name type="scientific">Bimuria novae-zelandiae CBS 107.79</name>
    <dbReference type="NCBI Taxonomy" id="1447943"/>
    <lineage>
        <taxon>Eukaryota</taxon>
        <taxon>Fungi</taxon>
        <taxon>Dikarya</taxon>
        <taxon>Ascomycota</taxon>
        <taxon>Pezizomycotina</taxon>
        <taxon>Dothideomycetes</taxon>
        <taxon>Pleosporomycetidae</taxon>
        <taxon>Pleosporales</taxon>
        <taxon>Massarineae</taxon>
        <taxon>Didymosphaeriaceae</taxon>
        <taxon>Bimuria</taxon>
    </lineage>
</organism>
<reference evidence="2" key="1">
    <citation type="journal article" date="2020" name="Stud. Mycol.">
        <title>101 Dothideomycetes genomes: a test case for predicting lifestyles and emergence of pathogens.</title>
        <authorList>
            <person name="Haridas S."/>
            <person name="Albert R."/>
            <person name="Binder M."/>
            <person name="Bloem J."/>
            <person name="Labutti K."/>
            <person name="Salamov A."/>
            <person name="Andreopoulos B."/>
            <person name="Baker S."/>
            <person name="Barry K."/>
            <person name="Bills G."/>
            <person name="Bluhm B."/>
            <person name="Cannon C."/>
            <person name="Castanera R."/>
            <person name="Culley D."/>
            <person name="Daum C."/>
            <person name="Ezra D."/>
            <person name="Gonzalez J."/>
            <person name="Henrissat B."/>
            <person name="Kuo A."/>
            <person name="Liang C."/>
            <person name="Lipzen A."/>
            <person name="Lutzoni F."/>
            <person name="Magnuson J."/>
            <person name="Mondo S."/>
            <person name="Nolan M."/>
            <person name="Ohm R."/>
            <person name="Pangilinan J."/>
            <person name="Park H.-J."/>
            <person name="Ramirez L."/>
            <person name="Alfaro M."/>
            <person name="Sun H."/>
            <person name="Tritt A."/>
            <person name="Yoshinaga Y."/>
            <person name="Zwiers L.-H."/>
            <person name="Turgeon B."/>
            <person name="Goodwin S."/>
            <person name="Spatafora J."/>
            <person name="Crous P."/>
            <person name="Grigoriev I."/>
        </authorList>
    </citation>
    <scope>NUCLEOTIDE SEQUENCE</scope>
    <source>
        <strain evidence="2">CBS 107.79</strain>
    </source>
</reference>